<evidence type="ECO:0000256" key="1">
    <source>
        <dbReference type="ARBA" id="ARBA00022741"/>
    </source>
</evidence>
<feature type="domain" description="Kinesin motor" evidence="9">
    <location>
        <begin position="45"/>
        <end position="400"/>
    </location>
</feature>
<protein>
    <recommendedName>
        <fullName evidence="6">Kinesin-like protein</fullName>
    </recommendedName>
</protein>
<dbReference type="InterPro" id="IPR019821">
    <property type="entry name" value="Kinesin_motor_CS"/>
</dbReference>
<feature type="region of interest" description="Disordered" evidence="8">
    <location>
        <begin position="886"/>
        <end position="921"/>
    </location>
</feature>
<feature type="compositionally biased region" description="Polar residues" evidence="8">
    <location>
        <begin position="912"/>
        <end position="921"/>
    </location>
</feature>
<feature type="compositionally biased region" description="Basic and acidic residues" evidence="8">
    <location>
        <begin position="900"/>
        <end position="909"/>
    </location>
</feature>
<dbReference type="InterPro" id="IPR036961">
    <property type="entry name" value="Kinesin_motor_dom_sf"/>
</dbReference>
<dbReference type="GO" id="GO:0005874">
    <property type="term" value="C:microtubule"/>
    <property type="evidence" value="ECO:0007669"/>
    <property type="project" value="UniProtKB-KW"/>
</dbReference>
<dbReference type="GO" id="GO:0003777">
    <property type="term" value="F:microtubule motor activity"/>
    <property type="evidence" value="ECO:0007669"/>
    <property type="project" value="InterPro"/>
</dbReference>
<accession>A0AAV9XTF2</accession>
<proteinExistence type="inferred from homology"/>
<keyword evidence="1 5" id="KW-0547">Nucleotide-binding</keyword>
<keyword evidence="2 5" id="KW-0067">ATP-binding</keyword>
<feature type="binding site" evidence="5">
    <location>
        <begin position="124"/>
        <end position="131"/>
    </location>
    <ligand>
        <name>ATP</name>
        <dbReference type="ChEBI" id="CHEBI:30616"/>
    </ligand>
</feature>
<dbReference type="GO" id="GO:0008017">
    <property type="term" value="F:microtubule binding"/>
    <property type="evidence" value="ECO:0007669"/>
    <property type="project" value="InterPro"/>
</dbReference>
<dbReference type="PROSITE" id="PS00411">
    <property type="entry name" value="KINESIN_MOTOR_1"/>
    <property type="match status" value="1"/>
</dbReference>
<keyword evidence="6" id="KW-0493">Microtubule</keyword>
<evidence type="ECO:0000313" key="11">
    <source>
        <dbReference type="Proteomes" id="UP001311799"/>
    </source>
</evidence>
<sequence>MYIGDRTTTKVLNKVNVNDIIEDYEKIIDIKDVNNRKVLSHSESPFNVAIRFRPSNIPESSNMEKASVWDLSSTCVYDKLKNTNYFFDHVFDEKSTNQLIFDKLVKDVIGLCLGGINVTIFAYGQTSSGKTHTMLGDNKDSYDGIIPLSINEIFSLANDKENIHKIETEFNFTVSYLEVYNEKLIDLLVPQSTGNSGDQNLKKIKIVDGIDGNIELINLSSRRVTSYNDVLEIIKIGSKIRHVAETSMNERSSRSHTILRIRIDSRYVNSNDLRVGVLNFVDLAGSESIKRTQLEGERRKEGMSINRSLLAVSQVISQLTETSNLNENNSNNIYGQKNINIENTSKNKYISYRDSKITRILSDSLGGNSKTIIVCNCSPDKVNYYETISTLDFAKRAKNIQNKIKVNILRSNERDFEVLKLKNEISTLRKQLSTVSLINCPRQYENNFLTLESGLLNQKAENYTNLDRQINNLDVNCDLCSIYKDRYLEILTKYAEIIDIKDSTIRNLEADINSFRPRLLELEKMKECKNNLSNEIKLKNEQIIEKNNKIDYLNRVLFKTRHKVDILEAQLTVKNNEIFSLKKVENVLNTKNDRLSDTIIDLRYNTKNFINWYIYSSIKKYNLCEKSEEKAQPDICMDETYLNILNYVDKYFCTVSMSNIYSSETDFDFSYTINYQAITRELLELKSDIIKYDFEKQKLDNDIIVSQLNGIASLNSIIIHLFEILSLSKSEKLLSSTETPSEQLGKIPISESYKIKKKLRDIADEIEKTNLELKEKRVFETRCKQLEFELDRLKTDNISLTKQLECNCKENMELTLKINELKYEINSIRSSYLNKSNITSEDYIYRGFQDLNENMKNNNSFSSARKESCENLNSITYKINPSEIGSFADRSEASEESDTHEDRIEEIINKNEVVSSECSSQ</sequence>
<dbReference type="Gene3D" id="3.40.850.10">
    <property type="entry name" value="Kinesin motor domain"/>
    <property type="match status" value="1"/>
</dbReference>
<dbReference type="EMBL" id="JAWDEY010000035">
    <property type="protein sequence ID" value="KAK6587977.1"/>
    <property type="molecule type" value="Genomic_DNA"/>
</dbReference>
<evidence type="ECO:0000313" key="10">
    <source>
        <dbReference type="EMBL" id="KAK6587977.1"/>
    </source>
</evidence>
<dbReference type="GO" id="GO:0007018">
    <property type="term" value="P:microtubule-based movement"/>
    <property type="evidence" value="ECO:0007669"/>
    <property type="project" value="InterPro"/>
</dbReference>
<dbReference type="SMART" id="SM00129">
    <property type="entry name" value="KISc"/>
    <property type="match status" value="1"/>
</dbReference>
<dbReference type="PANTHER" id="PTHR47968:SF75">
    <property type="entry name" value="CENTROMERE-ASSOCIATED PROTEIN E"/>
    <property type="match status" value="1"/>
</dbReference>
<dbReference type="AlphaFoldDB" id="A0AAV9XTF2"/>
<dbReference type="PRINTS" id="PR00380">
    <property type="entry name" value="KINESINHEAVY"/>
</dbReference>
<name>A0AAV9XTF2_9CRYT</name>
<evidence type="ECO:0000256" key="4">
    <source>
        <dbReference type="ARBA" id="ARBA00023175"/>
    </source>
</evidence>
<comment type="caution">
    <text evidence="10">The sequence shown here is derived from an EMBL/GenBank/DDBJ whole genome shotgun (WGS) entry which is preliminary data.</text>
</comment>
<comment type="similarity">
    <text evidence="5 6">Belongs to the TRAFAC class myosin-kinesin ATPase superfamily. Kinesin family.</text>
</comment>
<evidence type="ECO:0000256" key="8">
    <source>
        <dbReference type="SAM" id="MobiDB-lite"/>
    </source>
</evidence>
<reference evidence="10 11" key="1">
    <citation type="submission" date="2023-10" db="EMBL/GenBank/DDBJ databases">
        <title>Comparative genomics analysis reveals potential genetic determinants of host preference in Cryptosporidium xiaoi.</title>
        <authorList>
            <person name="Xiao L."/>
            <person name="Li J."/>
        </authorList>
    </citation>
    <scope>NUCLEOTIDE SEQUENCE [LARGE SCALE GENOMIC DNA]</scope>
    <source>
        <strain evidence="10 11">52996</strain>
    </source>
</reference>
<keyword evidence="4 5" id="KW-0505">Motor protein</keyword>
<dbReference type="InterPro" id="IPR027417">
    <property type="entry name" value="P-loop_NTPase"/>
</dbReference>
<evidence type="ECO:0000256" key="6">
    <source>
        <dbReference type="RuleBase" id="RU000394"/>
    </source>
</evidence>
<keyword evidence="3 7" id="KW-0175">Coiled coil</keyword>
<evidence type="ECO:0000256" key="2">
    <source>
        <dbReference type="ARBA" id="ARBA00022840"/>
    </source>
</evidence>
<feature type="coiled-coil region" evidence="7">
    <location>
        <begin position="756"/>
        <end position="803"/>
    </location>
</feature>
<evidence type="ECO:0000256" key="7">
    <source>
        <dbReference type="SAM" id="Coils"/>
    </source>
</evidence>
<dbReference type="PROSITE" id="PS50067">
    <property type="entry name" value="KINESIN_MOTOR_2"/>
    <property type="match status" value="1"/>
</dbReference>
<dbReference type="Pfam" id="PF00225">
    <property type="entry name" value="Kinesin"/>
    <property type="match status" value="1"/>
</dbReference>
<evidence type="ECO:0000256" key="3">
    <source>
        <dbReference type="ARBA" id="ARBA00023054"/>
    </source>
</evidence>
<dbReference type="GO" id="GO:0005524">
    <property type="term" value="F:ATP binding"/>
    <property type="evidence" value="ECO:0007669"/>
    <property type="project" value="UniProtKB-UniRule"/>
</dbReference>
<dbReference type="PANTHER" id="PTHR47968">
    <property type="entry name" value="CENTROMERE PROTEIN E"/>
    <property type="match status" value="1"/>
</dbReference>
<dbReference type="SUPFAM" id="SSF52540">
    <property type="entry name" value="P-loop containing nucleoside triphosphate hydrolases"/>
    <property type="match status" value="1"/>
</dbReference>
<evidence type="ECO:0000256" key="5">
    <source>
        <dbReference type="PROSITE-ProRule" id="PRU00283"/>
    </source>
</evidence>
<keyword evidence="11" id="KW-1185">Reference proteome</keyword>
<feature type="coiled-coil region" evidence="7">
    <location>
        <begin position="522"/>
        <end position="549"/>
    </location>
</feature>
<evidence type="ECO:0000259" key="9">
    <source>
        <dbReference type="PROSITE" id="PS50067"/>
    </source>
</evidence>
<gene>
    <name evidence="10" type="ORF">RS030_71010</name>
</gene>
<organism evidence="10 11">
    <name type="scientific">Cryptosporidium xiaoi</name>
    <dbReference type="NCBI Taxonomy" id="659607"/>
    <lineage>
        <taxon>Eukaryota</taxon>
        <taxon>Sar</taxon>
        <taxon>Alveolata</taxon>
        <taxon>Apicomplexa</taxon>
        <taxon>Conoidasida</taxon>
        <taxon>Coccidia</taxon>
        <taxon>Eucoccidiorida</taxon>
        <taxon>Eimeriorina</taxon>
        <taxon>Cryptosporidiidae</taxon>
        <taxon>Cryptosporidium</taxon>
    </lineage>
</organism>
<dbReference type="Proteomes" id="UP001311799">
    <property type="component" value="Unassembled WGS sequence"/>
</dbReference>
<dbReference type="InterPro" id="IPR027640">
    <property type="entry name" value="Kinesin-like_fam"/>
</dbReference>
<dbReference type="InterPro" id="IPR001752">
    <property type="entry name" value="Kinesin_motor_dom"/>
</dbReference>